<name>A0AAN6T079_9PEZI</name>
<dbReference type="EMBL" id="MU863642">
    <property type="protein sequence ID" value="KAK4100300.1"/>
    <property type="molecule type" value="Genomic_DNA"/>
</dbReference>
<gene>
    <name evidence="1" type="ORF">N658DRAFT_508019</name>
</gene>
<evidence type="ECO:0000313" key="1">
    <source>
        <dbReference type="EMBL" id="KAK4100300.1"/>
    </source>
</evidence>
<organism evidence="1 2">
    <name type="scientific">Parathielavia hyrcaniae</name>
    <dbReference type="NCBI Taxonomy" id="113614"/>
    <lineage>
        <taxon>Eukaryota</taxon>
        <taxon>Fungi</taxon>
        <taxon>Dikarya</taxon>
        <taxon>Ascomycota</taxon>
        <taxon>Pezizomycotina</taxon>
        <taxon>Sordariomycetes</taxon>
        <taxon>Sordariomycetidae</taxon>
        <taxon>Sordariales</taxon>
        <taxon>Chaetomiaceae</taxon>
        <taxon>Parathielavia</taxon>
    </lineage>
</organism>
<dbReference type="Proteomes" id="UP001305647">
    <property type="component" value="Unassembled WGS sequence"/>
</dbReference>
<dbReference type="AlphaFoldDB" id="A0AAN6T079"/>
<sequence length="117" mass="12673">MAKDFRPQAPSSRTLTDRLARRARGAFVAGFKLAANTFAAPDCSKLCAFASGERRYWAAGSQSQNELLAAGKLGETAANRLPDLTDDVDRCANLPLMNALFRNYSFPASAYLLEQPG</sequence>
<reference evidence="1" key="2">
    <citation type="submission" date="2023-05" db="EMBL/GenBank/DDBJ databases">
        <authorList>
            <consortium name="Lawrence Berkeley National Laboratory"/>
            <person name="Steindorff A."/>
            <person name="Hensen N."/>
            <person name="Bonometti L."/>
            <person name="Westerberg I."/>
            <person name="Brannstrom I.O."/>
            <person name="Guillou S."/>
            <person name="Cros-Aarteil S."/>
            <person name="Calhoun S."/>
            <person name="Haridas S."/>
            <person name="Kuo A."/>
            <person name="Mondo S."/>
            <person name="Pangilinan J."/>
            <person name="Riley R."/>
            <person name="Labutti K."/>
            <person name="Andreopoulos B."/>
            <person name="Lipzen A."/>
            <person name="Chen C."/>
            <person name="Yanf M."/>
            <person name="Daum C."/>
            <person name="Ng V."/>
            <person name="Clum A."/>
            <person name="Ohm R."/>
            <person name="Martin F."/>
            <person name="Silar P."/>
            <person name="Natvig D."/>
            <person name="Lalanne C."/>
            <person name="Gautier V."/>
            <person name="Ament-Velasquez S.L."/>
            <person name="Kruys A."/>
            <person name="Hutchinson M.I."/>
            <person name="Powell A.J."/>
            <person name="Barry K."/>
            <person name="Miller A.N."/>
            <person name="Grigoriev I.V."/>
            <person name="Debuchy R."/>
            <person name="Gladieux P."/>
            <person name="Thoren M.H."/>
            <person name="Johannesson H."/>
        </authorList>
    </citation>
    <scope>NUCLEOTIDE SEQUENCE</scope>
    <source>
        <strain evidence="1">CBS 757.83</strain>
    </source>
</reference>
<proteinExistence type="predicted"/>
<protein>
    <submittedName>
        <fullName evidence="1">Uncharacterized protein</fullName>
    </submittedName>
</protein>
<comment type="caution">
    <text evidence="1">The sequence shown here is derived from an EMBL/GenBank/DDBJ whole genome shotgun (WGS) entry which is preliminary data.</text>
</comment>
<evidence type="ECO:0000313" key="2">
    <source>
        <dbReference type="Proteomes" id="UP001305647"/>
    </source>
</evidence>
<keyword evidence="2" id="KW-1185">Reference proteome</keyword>
<reference evidence="1" key="1">
    <citation type="journal article" date="2023" name="Mol. Phylogenet. Evol.">
        <title>Genome-scale phylogeny and comparative genomics of the fungal order Sordariales.</title>
        <authorList>
            <person name="Hensen N."/>
            <person name="Bonometti L."/>
            <person name="Westerberg I."/>
            <person name="Brannstrom I.O."/>
            <person name="Guillou S."/>
            <person name="Cros-Aarteil S."/>
            <person name="Calhoun S."/>
            <person name="Haridas S."/>
            <person name="Kuo A."/>
            <person name="Mondo S."/>
            <person name="Pangilinan J."/>
            <person name="Riley R."/>
            <person name="LaButti K."/>
            <person name="Andreopoulos B."/>
            <person name="Lipzen A."/>
            <person name="Chen C."/>
            <person name="Yan M."/>
            <person name="Daum C."/>
            <person name="Ng V."/>
            <person name="Clum A."/>
            <person name="Steindorff A."/>
            <person name="Ohm R.A."/>
            <person name="Martin F."/>
            <person name="Silar P."/>
            <person name="Natvig D.O."/>
            <person name="Lalanne C."/>
            <person name="Gautier V."/>
            <person name="Ament-Velasquez S.L."/>
            <person name="Kruys A."/>
            <person name="Hutchinson M.I."/>
            <person name="Powell A.J."/>
            <person name="Barry K."/>
            <person name="Miller A.N."/>
            <person name="Grigoriev I.V."/>
            <person name="Debuchy R."/>
            <person name="Gladieux P."/>
            <person name="Hiltunen Thoren M."/>
            <person name="Johannesson H."/>
        </authorList>
    </citation>
    <scope>NUCLEOTIDE SEQUENCE</scope>
    <source>
        <strain evidence="1">CBS 757.83</strain>
    </source>
</reference>
<accession>A0AAN6T079</accession>